<evidence type="ECO:0000313" key="3">
    <source>
        <dbReference type="EMBL" id="UYV79120.1"/>
    </source>
</evidence>
<dbReference type="Pfam" id="PF01359">
    <property type="entry name" value="Transposase_1"/>
    <property type="match status" value="1"/>
</dbReference>
<dbReference type="PANTHER" id="PTHR24419:SF18">
    <property type="entry name" value="SERINE_THREONINE-PROTEIN KINASE HASPIN"/>
    <property type="match status" value="1"/>
</dbReference>
<sequence>MAPAHNRKKKYENNSENQEQLTKTKRPKIMKEVKQERIAPSINPNYENNKLFSLCNSSKYLKFEDIFREKINNIRLIGKGTYGKCYKSGTTVYKVIDIDKDYKKHFKELVGELMLSRMLSRLRYEERNRTSAFCQVYGSWVVWDHELGSKKDELMEYAGFTLDDALKMKCLNIEDIITIVSQIALALSVAQNELQFEHRDLHLGNNLLIPSSQNEEYILDDTEYELPSCGYKVTIIDFSLSRASIKVQLMDIDCCVRHMGNMLYQYSIGDFDTRDKERGGRPIKFEDAELEALLDEYSSQIQEEHAETLGVTQQAISNRFKVMGMVQKQGNWVYFLHRIVTGNEKWIHYDNPKRRKSWGKPGHASTSTAKPNIHGKKLMLCIWWDQLGVIY</sequence>
<dbReference type="InterPro" id="IPR011009">
    <property type="entry name" value="Kinase-like_dom_sf"/>
</dbReference>
<dbReference type="InterPro" id="IPR001888">
    <property type="entry name" value="Transposase_1"/>
</dbReference>
<reference evidence="3 4" key="1">
    <citation type="submission" date="2022-01" db="EMBL/GenBank/DDBJ databases">
        <title>A chromosomal length assembly of Cordylochernes scorpioides.</title>
        <authorList>
            <person name="Zeh D."/>
            <person name="Zeh J."/>
        </authorList>
    </citation>
    <scope>NUCLEOTIDE SEQUENCE [LARGE SCALE GENOMIC DNA]</scope>
    <source>
        <strain evidence="3">IN4F17</strain>
        <tissue evidence="3">Whole Body</tissue>
    </source>
</reference>
<name>A0ABY6LD66_9ARAC</name>
<dbReference type="InterPro" id="IPR000719">
    <property type="entry name" value="Prot_kinase_dom"/>
</dbReference>
<organism evidence="3 4">
    <name type="scientific">Cordylochernes scorpioides</name>
    <dbReference type="NCBI Taxonomy" id="51811"/>
    <lineage>
        <taxon>Eukaryota</taxon>
        <taxon>Metazoa</taxon>
        <taxon>Ecdysozoa</taxon>
        <taxon>Arthropoda</taxon>
        <taxon>Chelicerata</taxon>
        <taxon>Arachnida</taxon>
        <taxon>Pseudoscorpiones</taxon>
        <taxon>Cheliferoidea</taxon>
        <taxon>Chernetidae</taxon>
        <taxon>Cordylochernes</taxon>
    </lineage>
</organism>
<dbReference type="InterPro" id="IPR036388">
    <property type="entry name" value="WH-like_DNA-bd_sf"/>
</dbReference>
<evidence type="ECO:0000259" key="2">
    <source>
        <dbReference type="PROSITE" id="PS50011"/>
    </source>
</evidence>
<evidence type="ECO:0000256" key="1">
    <source>
        <dbReference type="SAM" id="MobiDB-lite"/>
    </source>
</evidence>
<dbReference type="EMBL" id="CP092879">
    <property type="protein sequence ID" value="UYV79120.1"/>
    <property type="molecule type" value="Genomic_DNA"/>
</dbReference>
<dbReference type="SUPFAM" id="SSF56112">
    <property type="entry name" value="Protein kinase-like (PK-like)"/>
    <property type="match status" value="1"/>
</dbReference>
<feature type="region of interest" description="Disordered" evidence="1">
    <location>
        <begin position="1"/>
        <end position="30"/>
    </location>
</feature>
<dbReference type="PROSITE" id="PS50011">
    <property type="entry name" value="PROTEIN_KINASE_DOM"/>
    <property type="match status" value="1"/>
</dbReference>
<feature type="domain" description="Protein kinase" evidence="2">
    <location>
        <begin position="71"/>
        <end position="391"/>
    </location>
</feature>
<dbReference type="Pfam" id="PF12330">
    <property type="entry name" value="Haspin_kinase"/>
    <property type="match status" value="1"/>
</dbReference>
<protein>
    <submittedName>
        <fullName evidence="3">SETMAR</fullName>
    </submittedName>
</protein>
<keyword evidence="4" id="KW-1185">Reference proteome</keyword>
<feature type="compositionally biased region" description="Basic residues" evidence="1">
    <location>
        <begin position="1"/>
        <end position="10"/>
    </location>
</feature>
<accession>A0ABY6LD66</accession>
<gene>
    <name evidence="3" type="ORF">LAZ67_17001168</name>
</gene>
<dbReference type="Gene3D" id="1.10.10.10">
    <property type="entry name" value="Winged helix-like DNA-binding domain superfamily/Winged helix DNA-binding domain"/>
    <property type="match status" value="1"/>
</dbReference>
<dbReference type="PANTHER" id="PTHR24419">
    <property type="entry name" value="INTERLEUKIN-1 RECEPTOR-ASSOCIATED KINASE"/>
    <property type="match status" value="1"/>
</dbReference>
<dbReference type="Gene3D" id="1.10.510.10">
    <property type="entry name" value="Transferase(Phosphotransferase) domain 1"/>
    <property type="match status" value="1"/>
</dbReference>
<dbReference type="Proteomes" id="UP001235939">
    <property type="component" value="Chromosome 17"/>
</dbReference>
<proteinExistence type="predicted"/>
<evidence type="ECO:0000313" key="4">
    <source>
        <dbReference type="Proteomes" id="UP001235939"/>
    </source>
</evidence>
<dbReference type="Gene3D" id="3.30.200.20">
    <property type="entry name" value="Phosphorylase Kinase, domain 1"/>
    <property type="match status" value="1"/>
</dbReference>